<sequence>MQPRYDLHFRIVIVMVAVKLATSLPERLLIGALVEKEYEGHWRAIEKAVENLNLNLFQNMVVIVDRDTIQPQDSFQAQKKVCRMSQTGIAAMFGPVSSLAAGHVQSICNAFEIPHLQWRWDARDNRDYFSINLYPHYLTLSKAYKDAIQHWGWDQFTILYENNDGLTRLQEVLKTSDEIKTPQITVRKLEAISNSDYVSVLKDLKRRGEFRFIIDCDLRSITKILHAALKIKMISELFHYFFITLDLGLLDLEDYRYGSANITAYRLIDPARDKVVNVKTDWLRHAKKGHESPLMGYAEIEGNSSHTLLTETALAYDAYELFAYALMAYSKVQEVATMNQPCDKMYTWRHGNSLLNYMKSSAIEGLSGLIKYDGGERMDFVLDLLSLTPKGLEVVGKWDRKHRLNITRENVTPTDTKITNKKLIVTTYITKPYVMKDNVTGQYYGFCIDLLNEIAKTRNFTYEIQIESKVGKRIGNNNNWDGVMGALVNRKADIGIGDLTINLVREQAVDFTKPFLTLGITILFKKPAPKALNLFSFLSPLSFDVWVYMIAAYLCVSFMLFVIARFSPYEWCNPHPCNPDTDEVENQFSVMNSLWFTIGSLMQQGCEIAPRALSTRLVAGMWWFFTLIMISSYTANLAAFLTVERMVSDINSADDLAKQSKIKYGLYGGGATQEFFEKNQLPLYIGMWEYMNRTKEHNFVKSLDEAIQKVKKGDYAYITESTTAEFVIHRHCDLMKVGGLLDSKGYGFATPTGSPWREDLTEEILRLKENQFIDQLYTRWWTKEMEAANCDTEKSASASSANELGVENVGGVFVVLMGGVVVGFFVSLCEFIWKARKNAKKDKQTLCSEMSEEFRFAVHCFGSKKTKKKQDDEITDNGLQFMPLTGSRQHVHSKEVYA</sequence>
<evidence type="ECO:0000256" key="18">
    <source>
        <dbReference type="PIRSR" id="PIRSR601508-2"/>
    </source>
</evidence>
<dbReference type="Pfam" id="PF10613">
    <property type="entry name" value="Lig_chan-Glu_bd"/>
    <property type="match status" value="1"/>
</dbReference>
<feature type="binding site" evidence="17">
    <location>
        <position position="720"/>
    </location>
    <ligand>
        <name>L-glutamate</name>
        <dbReference type="ChEBI" id="CHEBI:29985"/>
    </ligand>
</feature>
<dbReference type="InterPro" id="IPR019594">
    <property type="entry name" value="Glu/Gly-bd"/>
</dbReference>
<keyword evidence="9 20" id="KW-0472">Membrane</keyword>
<feature type="disulfide bond" evidence="19">
    <location>
        <begin position="732"/>
        <end position="790"/>
    </location>
</feature>
<dbReference type="CDD" id="cd06382">
    <property type="entry name" value="PBP1_iGluR_Kainate"/>
    <property type="match status" value="1"/>
</dbReference>
<feature type="binding site" evidence="17">
    <location>
        <position position="672"/>
    </location>
    <ligand>
        <name>L-glutamate</name>
        <dbReference type="ChEBI" id="CHEBI:29985"/>
    </ligand>
</feature>
<dbReference type="GO" id="GO:0034702">
    <property type="term" value="C:monoatomic ion channel complex"/>
    <property type="evidence" value="ECO:0007669"/>
    <property type="project" value="UniProtKB-ARBA"/>
</dbReference>
<name>A0A9W3AND2_BIOGL</name>
<dbReference type="GO" id="GO:0005230">
    <property type="term" value="F:extracellular ligand-gated monoatomic ion channel activity"/>
    <property type="evidence" value="ECO:0007669"/>
    <property type="project" value="UniProtKB-ARBA"/>
</dbReference>
<evidence type="ECO:0000256" key="21">
    <source>
        <dbReference type="SAM" id="SignalP"/>
    </source>
</evidence>
<dbReference type="GO" id="GO:0004888">
    <property type="term" value="F:transmembrane signaling receptor activity"/>
    <property type="evidence" value="ECO:0007669"/>
    <property type="project" value="UniProtKB-ARBA"/>
</dbReference>
<feature type="binding site" evidence="17">
    <location>
        <position position="500"/>
    </location>
    <ligand>
        <name>L-glutamate</name>
        <dbReference type="ChEBI" id="CHEBI:29985"/>
    </ligand>
</feature>
<dbReference type="Gene3D" id="1.10.287.70">
    <property type="match status" value="1"/>
</dbReference>
<feature type="domain" description="Ionotropic glutamate receptor C-terminal" evidence="23">
    <location>
        <begin position="422"/>
        <end position="783"/>
    </location>
</feature>
<keyword evidence="13" id="KW-1071">Ligand-gated ion channel</keyword>
<evidence type="ECO:0000313" key="25">
    <source>
        <dbReference type="Proteomes" id="UP001165740"/>
    </source>
</evidence>
<dbReference type="FunFam" id="3.40.190.10:FF:000024">
    <property type="entry name" value="Glutamate receptor, ionotropic, delta 1"/>
    <property type="match status" value="1"/>
</dbReference>
<evidence type="ECO:0000256" key="12">
    <source>
        <dbReference type="ARBA" id="ARBA00023257"/>
    </source>
</evidence>
<protein>
    <recommendedName>
        <fullName evidence="16">Glutamate receptor 1</fullName>
    </recommendedName>
</protein>
<evidence type="ECO:0000259" key="22">
    <source>
        <dbReference type="SMART" id="SM00062"/>
    </source>
</evidence>
<feature type="signal peptide" evidence="21">
    <location>
        <begin position="1"/>
        <end position="23"/>
    </location>
</feature>
<dbReference type="InterPro" id="IPR001508">
    <property type="entry name" value="Iono_Glu_rcpt_met"/>
</dbReference>
<keyword evidence="7" id="KW-0770">Synapse</keyword>
<keyword evidence="5 21" id="KW-0732">Signal</keyword>
<evidence type="ECO:0000256" key="19">
    <source>
        <dbReference type="PIRSR" id="PIRSR601508-3"/>
    </source>
</evidence>
<evidence type="ECO:0000259" key="24">
    <source>
        <dbReference type="SMART" id="SM00918"/>
    </source>
</evidence>
<dbReference type="InterPro" id="IPR001638">
    <property type="entry name" value="Solute-binding_3/MltF_N"/>
</dbReference>
<keyword evidence="6 20" id="KW-1133">Transmembrane helix</keyword>
<keyword evidence="19" id="KW-1015">Disulfide bond</keyword>
<evidence type="ECO:0000256" key="15">
    <source>
        <dbReference type="ARBA" id="ARBA00034104"/>
    </source>
</evidence>
<dbReference type="InterPro" id="IPR001320">
    <property type="entry name" value="Iontro_rcpt_C"/>
</dbReference>
<keyword evidence="12" id="KW-0628">Postsynaptic cell membrane</keyword>
<keyword evidence="4 20" id="KW-0812">Transmembrane</keyword>
<feature type="domain" description="Ionotropic glutamate receptor L-glutamate and glycine-binding" evidence="24">
    <location>
        <begin position="432"/>
        <end position="489"/>
    </location>
</feature>
<evidence type="ECO:0000256" key="5">
    <source>
        <dbReference type="ARBA" id="ARBA00022729"/>
    </source>
</evidence>
<feature type="transmembrane region" description="Helical" evidence="20">
    <location>
        <begin position="545"/>
        <end position="564"/>
    </location>
</feature>
<evidence type="ECO:0000256" key="16">
    <source>
        <dbReference type="ARBA" id="ARBA00072754"/>
    </source>
</evidence>
<dbReference type="AlphaFoldDB" id="A0A9W3AND2"/>
<feature type="site" description="Crucial to convey clamshell closure to channel opening" evidence="18">
    <location>
        <position position="650"/>
    </location>
</feature>
<feature type="site" description="Interaction with the cone snail toxin Con-ikot-ikot" evidence="18">
    <location>
        <position position="473"/>
    </location>
</feature>
<evidence type="ECO:0000256" key="9">
    <source>
        <dbReference type="ARBA" id="ARBA00023136"/>
    </source>
</evidence>
<dbReference type="PRINTS" id="PR00177">
    <property type="entry name" value="NMDARECEPTOR"/>
</dbReference>
<dbReference type="InterPro" id="IPR015683">
    <property type="entry name" value="Ionotropic_Glu_rcpt"/>
</dbReference>
<evidence type="ECO:0000256" key="1">
    <source>
        <dbReference type="ARBA" id="ARBA00008685"/>
    </source>
</evidence>
<evidence type="ECO:0000256" key="10">
    <source>
        <dbReference type="ARBA" id="ARBA00023170"/>
    </source>
</evidence>
<dbReference type="Pfam" id="PF01094">
    <property type="entry name" value="ANF_receptor"/>
    <property type="match status" value="1"/>
</dbReference>
<keyword evidence="2" id="KW-0813">Transport</keyword>
<feature type="transmembrane region" description="Helical" evidence="20">
    <location>
        <begin position="809"/>
        <end position="833"/>
    </location>
</feature>
<dbReference type="FunFam" id="1.10.287.70:FF:000064">
    <property type="entry name" value="Glutamate receptor ionotropic, kainate"/>
    <property type="match status" value="1"/>
</dbReference>
<evidence type="ECO:0000256" key="4">
    <source>
        <dbReference type="ARBA" id="ARBA00022692"/>
    </source>
</evidence>
<feature type="chain" id="PRO_5044702850" description="Glutamate receptor 1" evidence="21">
    <location>
        <begin position="24"/>
        <end position="898"/>
    </location>
</feature>
<dbReference type="InterPro" id="IPR001828">
    <property type="entry name" value="ANF_lig-bd_rcpt"/>
</dbReference>
<dbReference type="FunFam" id="3.40.190.10:FF:000060">
    <property type="entry name" value="Glutamate receptor ionotropic, kainate 1"/>
    <property type="match status" value="1"/>
</dbReference>
<dbReference type="GO" id="GO:0045211">
    <property type="term" value="C:postsynaptic membrane"/>
    <property type="evidence" value="ECO:0007669"/>
    <property type="project" value="UniProtKB-SubCell"/>
</dbReference>
<dbReference type="OMA" id="DSDIQHS"/>
<feature type="transmembrane region" description="Helical" evidence="20">
    <location>
        <begin position="621"/>
        <end position="643"/>
    </location>
</feature>
<evidence type="ECO:0000256" key="2">
    <source>
        <dbReference type="ARBA" id="ARBA00022448"/>
    </source>
</evidence>
<dbReference type="RefSeq" id="XP_055888725.1">
    <property type="nucleotide sequence ID" value="XM_056032750.1"/>
</dbReference>
<evidence type="ECO:0000256" key="14">
    <source>
        <dbReference type="ARBA" id="ARBA00023303"/>
    </source>
</evidence>
<evidence type="ECO:0000256" key="8">
    <source>
        <dbReference type="ARBA" id="ARBA00023065"/>
    </source>
</evidence>
<evidence type="ECO:0000256" key="20">
    <source>
        <dbReference type="SAM" id="Phobius"/>
    </source>
</evidence>
<evidence type="ECO:0000256" key="17">
    <source>
        <dbReference type="PIRSR" id="PIRSR601508-1"/>
    </source>
</evidence>
<dbReference type="PANTHER" id="PTHR18966">
    <property type="entry name" value="IONOTROPIC GLUTAMATE RECEPTOR"/>
    <property type="match status" value="1"/>
</dbReference>
<dbReference type="Pfam" id="PF00060">
    <property type="entry name" value="Lig_chan"/>
    <property type="match status" value="1"/>
</dbReference>
<dbReference type="Gene3D" id="3.40.50.2300">
    <property type="match status" value="2"/>
</dbReference>
<evidence type="ECO:0000256" key="7">
    <source>
        <dbReference type="ARBA" id="ARBA00023018"/>
    </source>
</evidence>
<keyword evidence="25" id="KW-1185">Reference proteome</keyword>
<proteinExistence type="inferred from homology"/>
<evidence type="ECO:0000256" key="6">
    <source>
        <dbReference type="ARBA" id="ARBA00022989"/>
    </source>
</evidence>
<keyword evidence="11" id="KW-0325">Glycoprotein</keyword>
<dbReference type="SMART" id="SM00918">
    <property type="entry name" value="Lig_chan-Glu_bd"/>
    <property type="match status" value="1"/>
</dbReference>
<keyword evidence="3" id="KW-1003">Cell membrane</keyword>
<evidence type="ECO:0000259" key="23">
    <source>
        <dbReference type="SMART" id="SM00079"/>
    </source>
</evidence>
<evidence type="ECO:0000313" key="27">
    <source>
        <dbReference type="RefSeq" id="XP_055888725.1"/>
    </source>
</evidence>
<keyword evidence="10" id="KW-0675">Receptor</keyword>
<dbReference type="RefSeq" id="XP_055888724.1">
    <property type="nucleotide sequence ID" value="XM_056032749.1"/>
</dbReference>
<dbReference type="GeneID" id="106079964"/>
<dbReference type="Proteomes" id="UP001165740">
    <property type="component" value="Chromosome 6"/>
</dbReference>
<evidence type="ECO:0000256" key="13">
    <source>
        <dbReference type="ARBA" id="ARBA00023286"/>
    </source>
</evidence>
<comment type="similarity">
    <text evidence="1">Belongs to the glutamate-gated ion channel (TC 1.A.10.1) family.</text>
</comment>
<keyword evidence="14" id="KW-0407">Ion channel</keyword>
<dbReference type="InterPro" id="IPR028082">
    <property type="entry name" value="Peripla_BP_I"/>
</dbReference>
<feature type="domain" description="Solute-binding protein family 3/N-terminal" evidence="22">
    <location>
        <begin position="422"/>
        <end position="784"/>
    </location>
</feature>
<dbReference type="SUPFAM" id="SSF53822">
    <property type="entry name" value="Periplasmic binding protein-like I"/>
    <property type="match status" value="1"/>
</dbReference>
<gene>
    <name evidence="26 27" type="primary">LOC106079964</name>
</gene>
<dbReference type="Gene3D" id="3.40.190.10">
    <property type="entry name" value="Periplasmic binding protein-like II"/>
    <property type="match status" value="2"/>
</dbReference>
<feature type="binding site" evidence="17">
    <location>
        <position position="505"/>
    </location>
    <ligand>
        <name>L-glutamate</name>
        <dbReference type="ChEBI" id="CHEBI:29985"/>
    </ligand>
</feature>
<dbReference type="OrthoDB" id="5984008at2759"/>
<evidence type="ECO:0000313" key="26">
    <source>
        <dbReference type="RefSeq" id="XP_055888724.1"/>
    </source>
</evidence>
<dbReference type="SMART" id="SM00079">
    <property type="entry name" value="PBPe"/>
    <property type="match status" value="1"/>
</dbReference>
<reference evidence="26 27" key="1">
    <citation type="submission" date="2025-04" db="UniProtKB">
        <authorList>
            <consortium name="RefSeq"/>
        </authorList>
    </citation>
    <scope>IDENTIFICATION</scope>
</reference>
<evidence type="ECO:0000256" key="3">
    <source>
        <dbReference type="ARBA" id="ARBA00022475"/>
    </source>
</evidence>
<keyword evidence="8" id="KW-0406">Ion transport</keyword>
<dbReference type="GO" id="GO:0007166">
    <property type="term" value="P:cell surface receptor signaling pathway"/>
    <property type="evidence" value="ECO:0007669"/>
    <property type="project" value="UniProtKB-ARBA"/>
</dbReference>
<evidence type="ECO:0000256" key="11">
    <source>
        <dbReference type="ARBA" id="ARBA00023180"/>
    </source>
</evidence>
<dbReference type="SUPFAM" id="SSF53850">
    <property type="entry name" value="Periplasmic binding protein-like II"/>
    <property type="match status" value="1"/>
</dbReference>
<dbReference type="SMART" id="SM00062">
    <property type="entry name" value="PBPb"/>
    <property type="match status" value="1"/>
</dbReference>
<accession>A0A9W3AND2</accession>
<organism evidence="25 26">
    <name type="scientific">Biomphalaria glabrata</name>
    <name type="common">Bloodfluke planorb</name>
    <name type="synonym">Freshwater snail</name>
    <dbReference type="NCBI Taxonomy" id="6526"/>
    <lineage>
        <taxon>Eukaryota</taxon>
        <taxon>Metazoa</taxon>
        <taxon>Spiralia</taxon>
        <taxon>Lophotrochozoa</taxon>
        <taxon>Mollusca</taxon>
        <taxon>Gastropoda</taxon>
        <taxon>Heterobranchia</taxon>
        <taxon>Euthyneura</taxon>
        <taxon>Panpulmonata</taxon>
        <taxon>Hygrophila</taxon>
        <taxon>Lymnaeoidea</taxon>
        <taxon>Planorbidae</taxon>
        <taxon>Biomphalaria</taxon>
    </lineage>
</organism>
<comment type="subcellular location">
    <subcellularLocation>
        <location evidence="15">Postsynaptic cell membrane</location>
        <topology evidence="15">Multi-pass membrane protein</topology>
    </subcellularLocation>
</comment>